<gene>
    <name evidence="3" type="ORF">FH5T_16700</name>
</gene>
<feature type="transmembrane region" description="Helical" evidence="2">
    <location>
        <begin position="17"/>
        <end position="40"/>
    </location>
</feature>
<dbReference type="Proteomes" id="UP000023772">
    <property type="component" value="Chromosome"/>
</dbReference>
<accession>A0ABM5QET6</accession>
<reference evidence="3 4" key="1">
    <citation type="submission" date="2014-03" db="EMBL/GenBank/DDBJ databases">
        <title>Complete genome sequence of a deeply braunched marine Bacteroidia bacterium Draconibacterium orientale type strain FH5T.</title>
        <authorList>
            <person name="Li X."/>
            <person name="Wang X."/>
            <person name="Xie Z."/>
            <person name="Du Z."/>
            <person name="Chen G."/>
        </authorList>
    </citation>
    <scope>NUCLEOTIDE SEQUENCE [LARGE SCALE GENOMIC DNA]</scope>
    <source>
        <strain evidence="3 4">FH5</strain>
    </source>
</reference>
<name>A0ABM5QET6_9BACT</name>
<proteinExistence type="predicted"/>
<evidence type="ECO:0000256" key="1">
    <source>
        <dbReference type="SAM" id="MobiDB-lite"/>
    </source>
</evidence>
<evidence type="ECO:0000256" key="2">
    <source>
        <dbReference type="SAM" id="Phobius"/>
    </source>
</evidence>
<evidence type="ECO:0000313" key="3">
    <source>
        <dbReference type="EMBL" id="AHW62178.1"/>
    </source>
</evidence>
<dbReference type="EMBL" id="CP007451">
    <property type="protein sequence ID" value="AHW62178.1"/>
    <property type="molecule type" value="Genomic_DNA"/>
</dbReference>
<feature type="region of interest" description="Disordered" evidence="1">
    <location>
        <begin position="90"/>
        <end position="116"/>
    </location>
</feature>
<keyword evidence="2" id="KW-1133">Transmembrane helix</keyword>
<keyword evidence="2" id="KW-0812">Transmembrane</keyword>
<feature type="transmembrane region" description="Helical" evidence="2">
    <location>
        <begin position="46"/>
        <end position="65"/>
    </location>
</feature>
<evidence type="ECO:0000313" key="4">
    <source>
        <dbReference type="Proteomes" id="UP000023772"/>
    </source>
</evidence>
<organism evidence="3 4">
    <name type="scientific">Draconibacterium orientale</name>
    <dbReference type="NCBI Taxonomy" id="1168034"/>
    <lineage>
        <taxon>Bacteria</taxon>
        <taxon>Pseudomonadati</taxon>
        <taxon>Bacteroidota</taxon>
        <taxon>Bacteroidia</taxon>
        <taxon>Marinilabiliales</taxon>
        <taxon>Prolixibacteraceae</taxon>
        <taxon>Draconibacterium</taxon>
    </lineage>
</organism>
<sequence>MRPQIINWWMMEKLKKIILYIAGPGVLFFELVALFIHLFTPVNMRPWLIGGLIVFFVVFIPLYCYEYFRQEFGKKDKSISFNKNKSRTEWRGGNIHGKVPTKTKAPGKYFSKNSTR</sequence>
<protein>
    <submittedName>
        <fullName evidence="3">Uncharacterized protein</fullName>
    </submittedName>
</protein>
<keyword evidence="4" id="KW-1185">Reference proteome</keyword>
<keyword evidence="2" id="KW-0472">Membrane</keyword>